<dbReference type="SUPFAM" id="SSF50814">
    <property type="entry name" value="Lipocalins"/>
    <property type="match status" value="1"/>
</dbReference>
<name>A0A8C2WRI5_CYCLU</name>
<reference evidence="2" key="2">
    <citation type="submission" date="2025-09" db="UniProtKB">
        <authorList>
            <consortium name="Ensembl"/>
        </authorList>
    </citation>
    <scope>IDENTIFICATION</scope>
</reference>
<organism evidence="2 3">
    <name type="scientific">Cyclopterus lumpus</name>
    <name type="common">Lumpsucker</name>
    <dbReference type="NCBI Taxonomy" id="8103"/>
    <lineage>
        <taxon>Eukaryota</taxon>
        <taxon>Metazoa</taxon>
        <taxon>Chordata</taxon>
        <taxon>Craniata</taxon>
        <taxon>Vertebrata</taxon>
        <taxon>Euteleostomi</taxon>
        <taxon>Actinopterygii</taxon>
        <taxon>Neopterygii</taxon>
        <taxon>Teleostei</taxon>
        <taxon>Neoteleostei</taxon>
        <taxon>Acanthomorphata</taxon>
        <taxon>Eupercaria</taxon>
        <taxon>Perciformes</taxon>
        <taxon>Cottioidei</taxon>
        <taxon>Cottales</taxon>
        <taxon>Cyclopteridae</taxon>
        <taxon>Cyclopterus</taxon>
    </lineage>
</organism>
<evidence type="ECO:0000313" key="3">
    <source>
        <dbReference type="Proteomes" id="UP000694565"/>
    </source>
</evidence>
<keyword evidence="1" id="KW-0732">Signal</keyword>
<evidence type="ECO:0000313" key="2">
    <source>
        <dbReference type="Ensembl" id="ENSCLMP00005007984.1"/>
    </source>
</evidence>
<dbReference type="Ensembl" id="ENSCLMT00005008574.1">
    <property type="protein sequence ID" value="ENSCLMP00005007984.1"/>
    <property type="gene ID" value="ENSCLMG00005004392.1"/>
</dbReference>
<accession>A0A8C2WRI5</accession>
<sequence length="220" mass="24859">MSSVNRAVLLLLVAAIGTKAAPGAEHCHGLKKLPTSDLHKIVGDWVLVWSVTDHPEGWDVLPNISSSHVEFRLHRDNRTVLFKERNLHLDKSCSKYIMNFTVTEAGNHMLDIIAASESISLFQLFDLNQSIQIDFYESCSECLMVIYSSPSGRYLLNYKREGHHHDVEEMKSHHDTHKQLAECLRIPHDRHFSYDGAADFCHRKSSPEADNAATAEPVLS</sequence>
<evidence type="ECO:0000256" key="1">
    <source>
        <dbReference type="SAM" id="SignalP"/>
    </source>
</evidence>
<dbReference type="AlphaFoldDB" id="A0A8C2WRI5"/>
<feature type="signal peptide" evidence="1">
    <location>
        <begin position="1"/>
        <end position="20"/>
    </location>
</feature>
<dbReference type="Proteomes" id="UP000694565">
    <property type="component" value="Unplaced"/>
</dbReference>
<protein>
    <submittedName>
        <fullName evidence="2">Uncharacterized protein</fullName>
    </submittedName>
</protein>
<feature type="chain" id="PRO_5034101618" evidence="1">
    <location>
        <begin position="21"/>
        <end position="220"/>
    </location>
</feature>
<keyword evidence="3" id="KW-1185">Reference proteome</keyword>
<reference evidence="2" key="1">
    <citation type="submission" date="2025-08" db="UniProtKB">
        <authorList>
            <consortium name="Ensembl"/>
        </authorList>
    </citation>
    <scope>IDENTIFICATION</scope>
</reference>
<dbReference type="GeneTree" id="ENSGT01030000234802"/>
<proteinExistence type="predicted"/>
<dbReference type="InterPro" id="IPR012674">
    <property type="entry name" value="Calycin"/>
</dbReference>
<dbReference type="Gene3D" id="2.40.128.20">
    <property type="match status" value="1"/>
</dbReference>